<sequence length="87" mass="9977">MSLGTEQQELLAFTLPLVVLVATTTPRSTQRDRMPRLLFPLLYDAGARPLSLRAGFIRESVPAKYIWPPYGPAVREYQRHLWSTYLS</sequence>
<dbReference type="OMA" id="STQRDRM"/>
<dbReference type="Proteomes" id="UP000249829">
    <property type="component" value="Unassembled WGS sequence"/>
</dbReference>
<accession>A0A2V5HEW7</accession>
<dbReference type="EMBL" id="KZ825126">
    <property type="protein sequence ID" value="PYI20364.1"/>
    <property type="molecule type" value="Genomic_DNA"/>
</dbReference>
<reference evidence="1 2" key="1">
    <citation type="submission" date="2018-02" db="EMBL/GenBank/DDBJ databases">
        <title>The genomes of Aspergillus section Nigri reveals drivers in fungal speciation.</title>
        <authorList>
            <consortium name="DOE Joint Genome Institute"/>
            <person name="Vesth T.C."/>
            <person name="Nybo J."/>
            <person name="Theobald S."/>
            <person name="Brandl J."/>
            <person name="Frisvad J.C."/>
            <person name="Nielsen K.F."/>
            <person name="Lyhne E.K."/>
            <person name="Kogle M.E."/>
            <person name="Kuo A."/>
            <person name="Riley R."/>
            <person name="Clum A."/>
            <person name="Nolan M."/>
            <person name="Lipzen A."/>
            <person name="Salamov A."/>
            <person name="Henrissat B."/>
            <person name="Wiebenga A."/>
            <person name="De vries R.P."/>
            <person name="Grigoriev I.V."/>
            <person name="Mortensen U.H."/>
            <person name="Andersen M.R."/>
            <person name="Baker S.E."/>
        </authorList>
    </citation>
    <scope>NUCLEOTIDE SEQUENCE [LARGE SCALE GENOMIC DNA]</scope>
    <source>
        <strain evidence="1 2">CBS 115571</strain>
    </source>
</reference>
<dbReference type="AlphaFoldDB" id="A0A2V5HEW7"/>
<gene>
    <name evidence="1" type="ORF">BO99DRAFT_401950</name>
</gene>
<evidence type="ECO:0000313" key="1">
    <source>
        <dbReference type="EMBL" id="PYI20364.1"/>
    </source>
</evidence>
<keyword evidence="2" id="KW-1185">Reference proteome</keyword>
<evidence type="ECO:0000313" key="2">
    <source>
        <dbReference type="Proteomes" id="UP000249829"/>
    </source>
</evidence>
<proteinExistence type="predicted"/>
<protein>
    <submittedName>
        <fullName evidence="1">Uncharacterized protein</fullName>
    </submittedName>
</protein>
<organism evidence="1 2">
    <name type="scientific">Aspergillus violaceofuscus (strain CBS 115571)</name>
    <dbReference type="NCBI Taxonomy" id="1450538"/>
    <lineage>
        <taxon>Eukaryota</taxon>
        <taxon>Fungi</taxon>
        <taxon>Dikarya</taxon>
        <taxon>Ascomycota</taxon>
        <taxon>Pezizomycotina</taxon>
        <taxon>Eurotiomycetes</taxon>
        <taxon>Eurotiomycetidae</taxon>
        <taxon>Eurotiales</taxon>
        <taxon>Aspergillaceae</taxon>
        <taxon>Aspergillus</taxon>
    </lineage>
</organism>
<name>A0A2V5HEW7_ASPV1</name>